<dbReference type="VEuPathDB" id="ToxoDB:EMH_0075450"/>
<dbReference type="InterPro" id="IPR011249">
    <property type="entry name" value="Metalloenz_LuxS/M16"/>
</dbReference>
<feature type="domain" description="Peptidase M16 C-terminal" evidence="8">
    <location>
        <begin position="319"/>
        <end position="364"/>
    </location>
</feature>
<evidence type="ECO:0000313" key="9">
    <source>
        <dbReference type="EMBL" id="CDJ32488.1"/>
    </source>
</evidence>
<feature type="compositionally biased region" description="Low complexity" evidence="6">
    <location>
        <begin position="408"/>
        <end position="418"/>
    </location>
</feature>
<dbReference type="Pfam" id="PF00675">
    <property type="entry name" value="Peptidase_M16"/>
    <property type="match status" value="1"/>
</dbReference>
<name>U6KAI2_9EIME</name>
<evidence type="ECO:0000256" key="3">
    <source>
        <dbReference type="ARBA" id="ARBA00022801"/>
    </source>
</evidence>
<evidence type="ECO:0000259" key="7">
    <source>
        <dbReference type="Pfam" id="PF00675"/>
    </source>
</evidence>
<dbReference type="GO" id="GO:0046872">
    <property type="term" value="F:metal ion binding"/>
    <property type="evidence" value="ECO:0007669"/>
    <property type="project" value="InterPro"/>
</dbReference>
<keyword evidence="5" id="KW-0482">Metalloprotease</keyword>
<evidence type="ECO:0000313" key="10">
    <source>
        <dbReference type="Proteomes" id="UP000030744"/>
    </source>
</evidence>
<dbReference type="PANTHER" id="PTHR43690">
    <property type="entry name" value="NARDILYSIN"/>
    <property type="match status" value="1"/>
</dbReference>
<reference evidence="9" key="2">
    <citation type="submission" date="2013-10" db="EMBL/GenBank/DDBJ databases">
        <authorList>
            <person name="Aslett M."/>
        </authorList>
    </citation>
    <scope>NUCLEOTIDE SEQUENCE [LARGE SCALE GENOMIC DNA]</scope>
    <source>
        <strain evidence="9">Houghton</strain>
    </source>
</reference>
<dbReference type="InterPro" id="IPR050626">
    <property type="entry name" value="Peptidase_M16"/>
</dbReference>
<evidence type="ECO:0000259" key="8">
    <source>
        <dbReference type="Pfam" id="PF05193"/>
    </source>
</evidence>
<evidence type="ECO:0000256" key="1">
    <source>
        <dbReference type="ARBA" id="ARBA00007261"/>
    </source>
</evidence>
<dbReference type="GeneID" id="25382018"/>
<keyword evidence="4" id="KW-0862">Zinc</keyword>
<evidence type="ECO:0000256" key="2">
    <source>
        <dbReference type="ARBA" id="ARBA00022670"/>
    </source>
</evidence>
<dbReference type="Pfam" id="PF05193">
    <property type="entry name" value="Peptidase_M16_C"/>
    <property type="match status" value="1"/>
</dbReference>
<protein>
    <recommendedName>
        <fullName evidence="11">M16 family peptidase</fullName>
    </recommendedName>
</protein>
<feature type="region of interest" description="Disordered" evidence="6">
    <location>
        <begin position="408"/>
        <end position="430"/>
    </location>
</feature>
<dbReference type="EMBL" id="HG684225">
    <property type="protein sequence ID" value="CDJ32488.1"/>
    <property type="molecule type" value="Genomic_DNA"/>
</dbReference>
<feature type="domain" description="Peptidase M16 N-terminal" evidence="7">
    <location>
        <begin position="144"/>
        <end position="302"/>
    </location>
</feature>
<dbReference type="GO" id="GO:0008237">
    <property type="term" value="F:metallopeptidase activity"/>
    <property type="evidence" value="ECO:0007669"/>
    <property type="project" value="UniProtKB-KW"/>
</dbReference>
<dbReference type="GO" id="GO:0006508">
    <property type="term" value="P:proteolysis"/>
    <property type="evidence" value="ECO:0007669"/>
    <property type="project" value="UniProtKB-KW"/>
</dbReference>
<dbReference type="InterPro" id="IPR007863">
    <property type="entry name" value="Peptidase_M16_C"/>
</dbReference>
<dbReference type="SUPFAM" id="SSF63411">
    <property type="entry name" value="LuxS/MPP-like metallohydrolase"/>
    <property type="match status" value="1"/>
</dbReference>
<dbReference type="RefSeq" id="XP_013355053.1">
    <property type="nucleotide sequence ID" value="XM_013499599.1"/>
</dbReference>
<dbReference type="Proteomes" id="UP000030744">
    <property type="component" value="Unassembled WGS sequence"/>
</dbReference>
<proteinExistence type="inferred from homology"/>
<keyword evidence="2" id="KW-0645">Protease</keyword>
<dbReference type="AlphaFoldDB" id="U6KAI2"/>
<comment type="similarity">
    <text evidence="1">Belongs to the peptidase M16 family.</text>
</comment>
<reference evidence="9" key="1">
    <citation type="submission" date="2013-10" db="EMBL/GenBank/DDBJ databases">
        <title>Genomic analysis of the causative agents of coccidiosis in chickens.</title>
        <authorList>
            <person name="Reid A.J."/>
            <person name="Blake D."/>
            <person name="Billington K."/>
            <person name="Browne H."/>
            <person name="Dunn M."/>
            <person name="Hung S."/>
            <person name="Kawahara F."/>
            <person name="Miranda-Saavedra D."/>
            <person name="Mourier T."/>
            <person name="Nagra H."/>
            <person name="Otto T.D."/>
            <person name="Rawlings N."/>
            <person name="Sanchez A."/>
            <person name="Sanders M."/>
            <person name="Subramaniam C."/>
            <person name="Tay Y."/>
            <person name="Dear P."/>
            <person name="Doerig C."/>
            <person name="Gruber A."/>
            <person name="Parkinson J."/>
            <person name="Shirley M."/>
            <person name="Wan K.L."/>
            <person name="Berriman M."/>
            <person name="Tomley F."/>
            <person name="Pain A."/>
        </authorList>
    </citation>
    <scope>NUCLEOTIDE SEQUENCE [LARGE SCALE GENOMIC DNA]</scope>
    <source>
        <strain evidence="9">Houghton</strain>
    </source>
</reference>
<dbReference type="PANTHER" id="PTHR43690:SF33">
    <property type="entry name" value="STROMAL PROCESSING PEPTIDASE, CHLOROPLASTIC"/>
    <property type="match status" value="1"/>
</dbReference>
<gene>
    <name evidence="9" type="ORF">EMH_0075450</name>
</gene>
<dbReference type="InterPro" id="IPR011765">
    <property type="entry name" value="Pept_M16_N"/>
</dbReference>
<keyword evidence="10" id="KW-1185">Reference proteome</keyword>
<dbReference type="Gene3D" id="3.30.830.10">
    <property type="entry name" value="Metalloenzyme, LuxS/M16 peptidase-like"/>
    <property type="match status" value="1"/>
</dbReference>
<keyword evidence="3" id="KW-0378">Hydrolase</keyword>
<evidence type="ECO:0000256" key="5">
    <source>
        <dbReference type="ARBA" id="ARBA00023049"/>
    </source>
</evidence>
<evidence type="ECO:0000256" key="6">
    <source>
        <dbReference type="SAM" id="MobiDB-lite"/>
    </source>
</evidence>
<organism evidence="9 10">
    <name type="scientific">Eimeria mitis</name>
    <dbReference type="NCBI Taxonomy" id="44415"/>
    <lineage>
        <taxon>Eukaryota</taxon>
        <taxon>Sar</taxon>
        <taxon>Alveolata</taxon>
        <taxon>Apicomplexa</taxon>
        <taxon>Conoidasida</taxon>
        <taxon>Coccidia</taxon>
        <taxon>Eucoccidiorida</taxon>
        <taxon>Eimeriorina</taxon>
        <taxon>Eimeriidae</taxon>
        <taxon>Eimeria</taxon>
    </lineage>
</organism>
<evidence type="ECO:0008006" key="11">
    <source>
        <dbReference type="Google" id="ProtNLM"/>
    </source>
</evidence>
<dbReference type="OrthoDB" id="952271at2759"/>
<accession>U6KAI2</accession>
<sequence length="845" mass="92560">MAEGSSDEAFLDEQFCLVVQCAVRLSSFPQAPRGTPAFPLPPPGGGRSIFEEGKGQQLWGSADRRFSQLLASNAPGTEAQLWGSADRRFSQLLASNAPGTEEPKETQRALPETGDSTTSRLPTTLLPLHPYLQRRLLASGLEVFVLPHAHPEGSLEVHLEMHAGSTAEAENERGMAHLCEHLVFMGNRRRGEVVALQGEANAFTDFHHTVYFVSWRGGEGNGSEGQKARRGQEQQTASRQDWSLRRLRAALEMMREVFTAPTQFTAERLLKEKAAVISESSLVNTIFYRKEQAQLSKLHSDTILPSRFPIGDMGLLRSWSVEDVHKFFARFYRPENATLYIVGDMAPLAALDCVDNILGYVQGDRQGEAEWRVLRDRWLQSTVKKHSVFFPPLAHAWTKEDKIANAAASPAATNTVKANGPGSPTEKTDSSAVPLASLLKSRLHAWQHPLLQHFSLLFLRKLPIAALQTAGDFFRLLARKLALQALAVRQMAEHGVSETELGSLLDSYKVNLDRMHMQLLSSGDMLRLLMDSTACGHRVVHLEDERSLALQLARGELRSSPHAGDAAPGNQTDTTDSEKMKRLLALVNEEARSMLKWMNEPISANGMYSGPDAICAFLVQSGEPRSTGNSCQPQRGRIPSTQLQGHIEMEHMEMGTVSAEGAELRGTPGALADDGHNQTRLVIPTETILSEVCDAMTHAVPSKREGVETPKYLLTNEELEVLRRRAAESPPVVQRLKEAGPNAQTLQFASGAKVTIKPLAEERGSALIRVLIPGGRLASKLDSARSAADSREVEALRQQSAAMVVGAMTMMEGGAVGNFTRQQIEAFCQERLIGSTSTPRGHGVS</sequence>
<evidence type="ECO:0000256" key="4">
    <source>
        <dbReference type="ARBA" id="ARBA00022833"/>
    </source>
</evidence>
<feature type="region of interest" description="Disordered" evidence="6">
    <location>
        <begin position="219"/>
        <end position="240"/>
    </location>
</feature>
<feature type="region of interest" description="Disordered" evidence="6">
    <location>
        <begin position="95"/>
        <end position="122"/>
    </location>
</feature>